<evidence type="ECO:0000313" key="3">
    <source>
        <dbReference type="Proteomes" id="UP000616724"/>
    </source>
</evidence>
<dbReference type="Proteomes" id="UP000616724">
    <property type="component" value="Unassembled WGS sequence"/>
</dbReference>
<evidence type="ECO:0000313" key="2">
    <source>
        <dbReference type="EMBL" id="GIH79813.1"/>
    </source>
</evidence>
<keyword evidence="3" id="KW-1185">Reference proteome</keyword>
<evidence type="ECO:0000256" key="1">
    <source>
        <dbReference type="SAM" id="MobiDB-lite"/>
    </source>
</evidence>
<dbReference type="AlphaFoldDB" id="A0A8J3RX83"/>
<dbReference type="EMBL" id="BOOH01000052">
    <property type="protein sequence ID" value="GIH79813.1"/>
    <property type="molecule type" value="Genomic_DNA"/>
</dbReference>
<feature type="region of interest" description="Disordered" evidence="1">
    <location>
        <begin position="100"/>
        <end position="121"/>
    </location>
</feature>
<gene>
    <name evidence="2" type="ORF">Plo01_62420</name>
</gene>
<comment type="caution">
    <text evidence="2">The sequence shown here is derived from an EMBL/GenBank/DDBJ whole genome shotgun (WGS) entry which is preliminary data.</text>
</comment>
<feature type="compositionally biased region" description="Basic and acidic residues" evidence="1">
    <location>
        <begin position="100"/>
        <end position="110"/>
    </location>
</feature>
<reference evidence="2 3" key="1">
    <citation type="submission" date="2021-01" db="EMBL/GenBank/DDBJ databases">
        <title>Whole genome shotgun sequence of Planobispora longispora NBRC 13918.</title>
        <authorList>
            <person name="Komaki H."/>
            <person name="Tamura T."/>
        </authorList>
    </citation>
    <scope>NUCLEOTIDE SEQUENCE [LARGE SCALE GENOMIC DNA]</scope>
    <source>
        <strain evidence="2 3">NBRC 13918</strain>
    </source>
</reference>
<name>A0A8J3RX83_9ACTN</name>
<sequence>MIYNVPVEARRNRLIADLRGLAEFLERHPEVPVPRYGSVRMSVYPLYDTDATTEAEAIIEVARIATLLGVPLRVEHGHHVARADFGTVCYEAILITQAARDRRAAQDSYRDNISTDPPVGA</sequence>
<organism evidence="2 3">
    <name type="scientific">Planobispora longispora</name>
    <dbReference type="NCBI Taxonomy" id="28887"/>
    <lineage>
        <taxon>Bacteria</taxon>
        <taxon>Bacillati</taxon>
        <taxon>Actinomycetota</taxon>
        <taxon>Actinomycetes</taxon>
        <taxon>Streptosporangiales</taxon>
        <taxon>Streptosporangiaceae</taxon>
        <taxon>Planobispora</taxon>
    </lineage>
</organism>
<protein>
    <submittedName>
        <fullName evidence="2">Uncharacterized protein</fullName>
    </submittedName>
</protein>
<proteinExistence type="predicted"/>
<dbReference type="RefSeq" id="WP_203894268.1">
    <property type="nucleotide sequence ID" value="NZ_BOOH01000052.1"/>
</dbReference>
<accession>A0A8J3RX83</accession>